<reference evidence="3" key="2">
    <citation type="submission" date="2022-06" db="UniProtKB">
        <authorList>
            <consortium name="EnsemblMetazoa"/>
        </authorList>
    </citation>
    <scope>IDENTIFICATION</scope>
    <source>
        <strain evidence="3">p50T (Dazao)</strain>
    </source>
</reference>
<dbReference type="PANTHER" id="PTHR33327:SF3">
    <property type="entry name" value="RNA-DIRECTED DNA POLYMERASE"/>
    <property type="match status" value="1"/>
</dbReference>
<feature type="domain" description="DUF7041" evidence="2">
    <location>
        <begin position="32"/>
        <end position="114"/>
    </location>
</feature>
<dbReference type="GeneID" id="105842617"/>
<protein>
    <recommendedName>
        <fullName evidence="2">DUF7041 domain-containing protein</fullName>
    </recommendedName>
</protein>
<organism evidence="3 4">
    <name type="scientific">Bombyx mori</name>
    <name type="common">Silk moth</name>
    <dbReference type="NCBI Taxonomy" id="7091"/>
    <lineage>
        <taxon>Eukaryota</taxon>
        <taxon>Metazoa</taxon>
        <taxon>Ecdysozoa</taxon>
        <taxon>Arthropoda</taxon>
        <taxon>Hexapoda</taxon>
        <taxon>Insecta</taxon>
        <taxon>Pterygota</taxon>
        <taxon>Neoptera</taxon>
        <taxon>Endopterygota</taxon>
        <taxon>Lepidoptera</taxon>
        <taxon>Glossata</taxon>
        <taxon>Ditrysia</taxon>
        <taxon>Bombycoidea</taxon>
        <taxon>Bombycidae</taxon>
        <taxon>Bombycinae</taxon>
        <taxon>Bombyx</taxon>
    </lineage>
</organism>
<sequence>MNTTKNIAGDSKNQAHVSIDSSGESCRVGVRIPPFWPQEPALWFAQAEGQFALANITSDATKFYYVTAQLDHIYAAEVKDIIIAPPEINKYEKLKTELTKRLSASREKEVQQLLMHEELGDRKPSQFLRHLQHLAGPNIPEDFLKTIWTSRLPSSIQAVLAAQPLTPLQTLAEVADRVNDIVPATPVVASTSATTQNTIDQMAKMIAQLTKQVHALSTRDSIRSRPTYRREKRSRSTSRSHSSHKKYPNCWYHAKFGTKAKKCMKPCDFYSGNAPGSR</sequence>
<dbReference type="AlphaFoldDB" id="A0A8R2M1Y8"/>
<accession>A0A8R2M1Y8</accession>
<keyword evidence="4" id="KW-1185">Reference proteome</keyword>
<dbReference type="InterPro" id="IPR055469">
    <property type="entry name" value="DUF7041"/>
</dbReference>
<evidence type="ECO:0000313" key="4">
    <source>
        <dbReference type="Proteomes" id="UP000005204"/>
    </source>
</evidence>
<reference evidence="4" key="1">
    <citation type="journal article" date="2008" name="Insect Biochem. Mol. Biol.">
        <title>The genome of a lepidopteran model insect, the silkworm Bombyx mori.</title>
        <authorList>
            <consortium name="International Silkworm Genome Consortium"/>
        </authorList>
    </citation>
    <scope>NUCLEOTIDE SEQUENCE [LARGE SCALE GENOMIC DNA]</scope>
    <source>
        <strain evidence="4">p50T</strain>
    </source>
</reference>
<dbReference type="EnsemblMetazoa" id="XM_038015535.1">
    <property type="protein sequence ID" value="XP_037871463.1"/>
    <property type="gene ID" value="LOC105842617"/>
</dbReference>
<proteinExistence type="predicted"/>
<feature type="region of interest" description="Disordered" evidence="1">
    <location>
        <begin position="215"/>
        <end position="246"/>
    </location>
</feature>
<name>A0A8R2M1Y8_BOMMO</name>
<dbReference type="Pfam" id="PF23055">
    <property type="entry name" value="DUF7041"/>
    <property type="match status" value="1"/>
</dbReference>
<dbReference type="Proteomes" id="UP000005204">
    <property type="component" value="Unassembled WGS sequence"/>
</dbReference>
<evidence type="ECO:0000313" key="3">
    <source>
        <dbReference type="EnsemblMetazoa" id="XP_037871463.1"/>
    </source>
</evidence>
<dbReference type="RefSeq" id="XP_037871463.1">
    <property type="nucleotide sequence ID" value="XM_038015535.1"/>
</dbReference>
<feature type="compositionally biased region" description="Basic residues" evidence="1">
    <location>
        <begin position="226"/>
        <end position="246"/>
    </location>
</feature>
<evidence type="ECO:0000256" key="1">
    <source>
        <dbReference type="SAM" id="MobiDB-lite"/>
    </source>
</evidence>
<evidence type="ECO:0000259" key="2">
    <source>
        <dbReference type="Pfam" id="PF23055"/>
    </source>
</evidence>
<dbReference type="PANTHER" id="PTHR33327">
    <property type="entry name" value="ENDONUCLEASE"/>
    <property type="match status" value="1"/>
</dbReference>
<dbReference type="KEGG" id="bmor:105842617"/>